<evidence type="ECO:0000313" key="1">
    <source>
        <dbReference type="EMBL" id="AXR03267.1"/>
    </source>
</evidence>
<proteinExistence type="predicted"/>
<dbReference type="AlphaFoldDB" id="A0AAD0RI89"/>
<organism evidence="1 2">
    <name type="scientific">Pseudoalteromonas piscicida</name>
    <dbReference type="NCBI Taxonomy" id="43662"/>
    <lineage>
        <taxon>Bacteria</taxon>
        <taxon>Pseudomonadati</taxon>
        <taxon>Pseudomonadota</taxon>
        <taxon>Gammaproteobacteria</taxon>
        <taxon>Alteromonadales</taxon>
        <taxon>Pseudoalteromonadaceae</taxon>
        <taxon>Pseudoalteromonas</taxon>
    </lineage>
</organism>
<reference evidence="1 2" key="1">
    <citation type="submission" date="2018-08" db="EMBL/GenBank/DDBJ databases">
        <title>Whole Genome Sequences of Two Pseudoalteromonas piscicida Strains, DE1-A and DE2-A, which Exhibit Strong Antibacterial Activity against Vibrio vulnificus.</title>
        <authorList>
            <person name="Richards G.P."/>
            <person name="Needleman D.S."/>
            <person name="Watson M.A."/>
            <person name="Polson S.W."/>
        </authorList>
    </citation>
    <scope>NUCLEOTIDE SEQUENCE [LARGE SCALE GENOMIC DNA]</scope>
    <source>
        <strain evidence="1 2">DE2-A</strain>
    </source>
</reference>
<dbReference type="Proteomes" id="UP000258102">
    <property type="component" value="Chromosome 1"/>
</dbReference>
<evidence type="ECO:0000313" key="2">
    <source>
        <dbReference type="Proteomes" id="UP000258102"/>
    </source>
</evidence>
<accession>A0AAD0RI89</accession>
<name>A0AAD0RI89_PSEO7</name>
<dbReference type="KEGG" id="ppis:B1L02_02590"/>
<gene>
    <name evidence="1" type="ORF">D0511_15175</name>
</gene>
<protein>
    <submittedName>
        <fullName evidence="1">Uncharacterized protein</fullName>
    </submittedName>
</protein>
<sequence>MNQEVIDHKYTHHQIVKHLAGLFIRLSDISLIPFDKSKVLSLFKIYVDFLFDNNHLPSELNHNSFEYDRDGWGGLGFSGRDLKEFEQFEEYLNEKIELYKVKCIPNIAGELIELMQSDTDLFTLKLIQCNREENLYYNTPILKDIDPNKFVEILLSLPGSKFRQVGYMFKHRYSVKQFNANLLIELEWLKNIESLLEQKQIESRGKLSGYRISLLINGYIKTSIEALEEDN</sequence>
<dbReference type="RefSeq" id="WP_088529797.1">
    <property type="nucleotide sequence ID" value="NZ_CP021646.1"/>
</dbReference>
<dbReference type="EMBL" id="CP031761">
    <property type="protein sequence ID" value="AXR03267.1"/>
    <property type="molecule type" value="Genomic_DNA"/>
</dbReference>